<dbReference type="GO" id="GO:0006015">
    <property type="term" value="P:5-phosphoribose 1-diphosphate biosynthetic process"/>
    <property type="evidence" value="ECO:0007669"/>
    <property type="project" value="TreeGrafter"/>
</dbReference>
<evidence type="ECO:0000256" key="5">
    <source>
        <dbReference type="ARBA" id="ARBA00022777"/>
    </source>
</evidence>
<gene>
    <name evidence="9" type="ORF">SAMN05216241_101498</name>
</gene>
<dbReference type="Pfam" id="PF13793">
    <property type="entry name" value="Pribosyltran_N"/>
    <property type="match status" value="1"/>
</dbReference>
<dbReference type="EMBL" id="FNCE01000001">
    <property type="protein sequence ID" value="SDF57311.1"/>
    <property type="molecule type" value="Genomic_DNA"/>
</dbReference>
<dbReference type="InterPro" id="IPR029099">
    <property type="entry name" value="Pribosyltran_N"/>
</dbReference>
<dbReference type="NCBIfam" id="TIGR01251">
    <property type="entry name" value="ribP_PPkin"/>
    <property type="match status" value="1"/>
</dbReference>
<dbReference type="GO" id="GO:0005524">
    <property type="term" value="F:ATP binding"/>
    <property type="evidence" value="ECO:0007669"/>
    <property type="project" value="UniProtKB-KW"/>
</dbReference>
<evidence type="ECO:0000256" key="6">
    <source>
        <dbReference type="ARBA" id="ARBA00022840"/>
    </source>
</evidence>
<keyword evidence="10" id="KW-1185">Reference proteome</keyword>
<reference evidence="9 10" key="1">
    <citation type="submission" date="2016-10" db="EMBL/GenBank/DDBJ databases">
        <authorList>
            <person name="de Groot N.N."/>
        </authorList>
    </citation>
    <scope>NUCLEOTIDE SEQUENCE [LARGE SCALE GENOMIC DNA]</scope>
    <source>
        <strain evidence="9 10">DSM 25584</strain>
    </source>
</reference>
<protein>
    <recommendedName>
        <fullName evidence="1">ribose-phosphate diphosphokinase</fullName>
        <ecNumber evidence="1">2.7.6.1</ecNumber>
    </recommendedName>
</protein>
<organism evidence="9 10">
    <name type="scientific">Limimonas halophila</name>
    <dbReference type="NCBI Taxonomy" id="1082479"/>
    <lineage>
        <taxon>Bacteria</taxon>
        <taxon>Pseudomonadati</taxon>
        <taxon>Pseudomonadota</taxon>
        <taxon>Alphaproteobacteria</taxon>
        <taxon>Rhodospirillales</taxon>
        <taxon>Rhodovibrionaceae</taxon>
        <taxon>Limimonas</taxon>
    </lineage>
</organism>
<evidence type="ECO:0000256" key="4">
    <source>
        <dbReference type="ARBA" id="ARBA00022741"/>
    </source>
</evidence>
<dbReference type="STRING" id="1082479.SAMN05216241_101498"/>
<dbReference type="OrthoDB" id="324294at2"/>
<dbReference type="GO" id="GO:0005737">
    <property type="term" value="C:cytoplasm"/>
    <property type="evidence" value="ECO:0007669"/>
    <property type="project" value="TreeGrafter"/>
</dbReference>
<dbReference type="PANTHER" id="PTHR10210:SF32">
    <property type="entry name" value="RIBOSE-PHOSPHATE PYROPHOSPHOKINASE 2"/>
    <property type="match status" value="1"/>
</dbReference>
<dbReference type="InterPro" id="IPR005946">
    <property type="entry name" value="Rib-P_diPkinase"/>
</dbReference>
<name>A0A1G7M6G3_9PROT</name>
<dbReference type="RefSeq" id="WP_090018512.1">
    <property type="nucleotide sequence ID" value="NZ_FNCE01000001.1"/>
</dbReference>
<dbReference type="GO" id="GO:0004749">
    <property type="term" value="F:ribose phosphate diphosphokinase activity"/>
    <property type="evidence" value="ECO:0007669"/>
    <property type="project" value="UniProtKB-EC"/>
</dbReference>
<dbReference type="GO" id="GO:0002189">
    <property type="term" value="C:ribose phosphate diphosphokinase complex"/>
    <property type="evidence" value="ECO:0007669"/>
    <property type="project" value="TreeGrafter"/>
</dbReference>
<evidence type="ECO:0000313" key="9">
    <source>
        <dbReference type="EMBL" id="SDF57311.1"/>
    </source>
</evidence>
<dbReference type="SMART" id="SM01400">
    <property type="entry name" value="Pribosyltran_N"/>
    <property type="match status" value="1"/>
</dbReference>
<dbReference type="AlphaFoldDB" id="A0A1G7M6G3"/>
<dbReference type="FunFam" id="3.40.50.2020:FF:000014">
    <property type="entry name" value="Ribose-phosphate pyrophosphokinase 1"/>
    <property type="match status" value="1"/>
</dbReference>
<evidence type="ECO:0000256" key="3">
    <source>
        <dbReference type="ARBA" id="ARBA00022727"/>
    </source>
</evidence>
<dbReference type="Proteomes" id="UP000199415">
    <property type="component" value="Unassembled WGS sequence"/>
</dbReference>
<dbReference type="EC" id="2.7.6.1" evidence="1"/>
<evidence type="ECO:0000259" key="8">
    <source>
        <dbReference type="Pfam" id="PF13793"/>
    </source>
</evidence>
<keyword evidence="5 9" id="KW-0418">Kinase</keyword>
<keyword evidence="2" id="KW-0808">Transferase</keyword>
<proteinExistence type="predicted"/>
<keyword evidence="4" id="KW-0547">Nucleotide-binding</keyword>
<dbReference type="InterPro" id="IPR000836">
    <property type="entry name" value="PRTase_dom"/>
</dbReference>
<feature type="domain" description="Ribose-phosphate pyrophosphokinase N-terminal" evidence="8">
    <location>
        <begin position="6"/>
        <end position="125"/>
    </location>
</feature>
<accession>A0A1G7M6G3</accession>
<dbReference type="GO" id="GO:0000287">
    <property type="term" value="F:magnesium ion binding"/>
    <property type="evidence" value="ECO:0007669"/>
    <property type="project" value="InterPro"/>
</dbReference>
<dbReference type="GO" id="GO:0016301">
    <property type="term" value="F:kinase activity"/>
    <property type="evidence" value="ECO:0007669"/>
    <property type="project" value="UniProtKB-KW"/>
</dbReference>
<dbReference type="InterPro" id="IPR029057">
    <property type="entry name" value="PRTase-like"/>
</dbReference>
<dbReference type="Pfam" id="PF14572">
    <property type="entry name" value="Pribosyl_synth"/>
    <property type="match status" value="1"/>
</dbReference>
<dbReference type="SUPFAM" id="SSF53271">
    <property type="entry name" value="PRTase-like"/>
    <property type="match status" value="2"/>
</dbReference>
<evidence type="ECO:0000256" key="7">
    <source>
        <dbReference type="ARBA" id="ARBA00049535"/>
    </source>
</evidence>
<comment type="catalytic activity">
    <reaction evidence="7">
        <text>D-ribose 5-phosphate + ATP = 5-phospho-alpha-D-ribose 1-diphosphate + AMP + H(+)</text>
        <dbReference type="Rhea" id="RHEA:15609"/>
        <dbReference type="ChEBI" id="CHEBI:15378"/>
        <dbReference type="ChEBI" id="CHEBI:30616"/>
        <dbReference type="ChEBI" id="CHEBI:58017"/>
        <dbReference type="ChEBI" id="CHEBI:78346"/>
        <dbReference type="ChEBI" id="CHEBI:456215"/>
        <dbReference type="EC" id="2.7.6.1"/>
    </reaction>
</comment>
<evidence type="ECO:0000256" key="1">
    <source>
        <dbReference type="ARBA" id="ARBA00013247"/>
    </source>
</evidence>
<keyword evidence="6" id="KW-0067">ATP-binding</keyword>
<dbReference type="GO" id="GO:0006164">
    <property type="term" value="P:purine nucleotide biosynthetic process"/>
    <property type="evidence" value="ECO:0007669"/>
    <property type="project" value="TreeGrafter"/>
</dbReference>
<keyword evidence="3" id="KW-0545">Nucleotide biosynthesis</keyword>
<evidence type="ECO:0000256" key="2">
    <source>
        <dbReference type="ARBA" id="ARBA00022679"/>
    </source>
</evidence>
<dbReference type="CDD" id="cd06223">
    <property type="entry name" value="PRTases_typeI"/>
    <property type="match status" value="1"/>
</dbReference>
<sequence>MADQPMLFALGDDAPFGRGVASHLGTTLGHHEERHFEDGEHKARPLETVRGRDVYVLHSLYGDGTATANDKLCRLLFFCGACRDAGAASVTAVTPYLCYARKDRRTKAHDPVTTRYVAAMMEAVGISRVMALEAHNPAAFDNAHRIPADHLDAHRVLANHLAARVRGDVTVISPDAGGMKRAESVRRHLTEALGREVGRGFMEKHRSRGVVTGDVLAGEVAGTTAVIVDDLIASGGTLQRAARTAREQGATGVIAAATHGLFVEDADATLADDAFDAVIVTNSVPAFRLTAEAARGKLTVLDVTPLVGAAIARVQTGGSLAELLGTET</sequence>
<evidence type="ECO:0000313" key="10">
    <source>
        <dbReference type="Proteomes" id="UP000199415"/>
    </source>
</evidence>
<dbReference type="PANTHER" id="PTHR10210">
    <property type="entry name" value="RIBOSE-PHOSPHATE DIPHOSPHOKINASE FAMILY MEMBER"/>
    <property type="match status" value="1"/>
</dbReference>
<dbReference type="Gene3D" id="3.40.50.2020">
    <property type="match status" value="2"/>
</dbReference>